<evidence type="ECO:0000313" key="2">
    <source>
        <dbReference type="Proteomes" id="UP001055072"/>
    </source>
</evidence>
<dbReference type="Proteomes" id="UP001055072">
    <property type="component" value="Unassembled WGS sequence"/>
</dbReference>
<reference evidence="1" key="1">
    <citation type="journal article" date="2021" name="Environ. Microbiol.">
        <title>Gene family expansions and transcriptome signatures uncover fungal adaptations to wood decay.</title>
        <authorList>
            <person name="Hage H."/>
            <person name="Miyauchi S."/>
            <person name="Viragh M."/>
            <person name="Drula E."/>
            <person name="Min B."/>
            <person name="Chaduli D."/>
            <person name="Navarro D."/>
            <person name="Favel A."/>
            <person name="Norest M."/>
            <person name="Lesage-Meessen L."/>
            <person name="Balint B."/>
            <person name="Merenyi Z."/>
            <person name="de Eugenio L."/>
            <person name="Morin E."/>
            <person name="Martinez A.T."/>
            <person name="Baldrian P."/>
            <person name="Stursova M."/>
            <person name="Martinez M.J."/>
            <person name="Novotny C."/>
            <person name="Magnuson J.K."/>
            <person name="Spatafora J.W."/>
            <person name="Maurice S."/>
            <person name="Pangilinan J."/>
            <person name="Andreopoulos W."/>
            <person name="LaButti K."/>
            <person name="Hundley H."/>
            <person name="Na H."/>
            <person name="Kuo A."/>
            <person name="Barry K."/>
            <person name="Lipzen A."/>
            <person name="Henrissat B."/>
            <person name="Riley R."/>
            <person name="Ahrendt S."/>
            <person name="Nagy L.G."/>
            <person name="Grigoriev I.V."/>
            <person name="Martin F."/>
            <person name="Rosso M.N."/>
        </authorList>
    </citation>
    <scope>NUCLEOTIDE SEQUENCE</scope>
    <source>
        <strain evidence="1">CBS 384.51</strain>
    </source>
</reference>
<organism evidence="1 2">
    <name type="scientific">Irpex rosettiformis</name>
    <dbReference type="NCBI Taxonomy" id="378272"/>
    <lineage>
        <taxon>Eukaryota</taxon>
        <taxon>Fungi</taxon>
        <taxon>Dikarya</taxon>
        <taxon>Basidiomycota</taxon>
        <taxon>Agaricomycotina</taxon>
        <taxon>Agaricomycetes</taxon>
        <taxon>Polyporales</taxon>
        <taxon>Irpicaceae</taxon>
        <taxon>Irpex</taxon>
    </lineage>
</organism>
<gene>
    <name evidence="1" type="ORF">BDY19DRAFT_979757</name>
</gene>
<name>A0ACB8TMN1_9APHY</name>
<keyword evidence="2" id="KW-1185">Reference proteome</keyword>
<accession>A0ACB8TMN1</accession>
<evidence type="ECO:0000313" key="1">
    <source>
        <dbReference type="EMBL" id="KAI0083275.1"/>
    </source>
</evidence>
<dbReference type="EMBL" id="MU274976">
    <property type="protein sequence ID" value="KAI0083275.1"/>
    <property type="molecule type" value="Genomic_DNA"/>
</dbReference>
<comment type="caution">
    <text evidence="1">The sequence shown here is derived from an EMBL/GenBank/DDBJ whole genome shotgun (WGS) entry which is preliminary data.</text>
</comment>
<protein>
    <submittedName>
        <fullName evidence="1">Uncharacterized protein</fullName>
    </submittedName>
</protein>
<proteinExistence type="predicted"/>
<sequence>MPVVLVTTSIICAGSSMLIATLHTITVVYSRICTSSHDREIVYIMPVVLLLEAVNQLLAGSNSESSPNGI</sequence>